<reference evidence="2 3" key="2">
    <citation type="journal article" date="2017" name="Front. Plant Sci.">
        <title>Gene Classification and Mining of Molecular Markers Useful in Red Clover (Trifolium pratense) Breeding.</title>
        <authorList>
            <person name="Istvanek J."/>
            <person name="Dluhosova J."/>
            <person name="Dluhos P."/>
            <person name="Patkova L."/>
            <person name="Nedelnik J."/>
            <person name="Repkova J."/>
        </authorList>
    </citation>
    <scope>NUCLEOTIDE SEQUENCE [LARGE SCALE GENOMIC DNA]</scope>
    <source>
        <strain evidence="3">cv. Tatra</strain>
        <tissue evidence="2">Young leaves</tissue>
    </source>
</reference>
<accession>A0A2K3NN13</accession>
<dbReference type="GO" id="GO:0016616">
    <property type="term" value="F:oxidoreductase activity, acting on the CH-OH group of donors, NAD or NADP as acceptor"/>
    <property type="evidence" value="ECO:0007669"/>
    <property type="project" value="UniProtKB-ARBA"/>
</dbReference>
<dbReference type="AlphaFoldDB" id="A0A2K3NN13"/>
<dbReference type="EMBL" id="ASHM01000318">
    <property type="protein sequence ID" value="PNY04425.1"/>
    <property type="molecule type" value="Genomic_DNA"/>
</dbReference>
<dbReference type="Proteomes" id="UP000236291">
    <property type="component" value="Unassembled WGS sequence"/>
</dbReference>
<dbReference type="Gene3D" id="3.40.50.720">
    <property type="entry name" value="NAD(P)-binding Rossmann-like Domain"/>
    <property type="match status" value="1"/>
</dbReference>
<protein>
    <submittedName>
        <fullName evidence="2">Ketose-bisphosphate aldolase class-II family protein</fullName>
    </submittedName>
</protein>
<dbReference type="InterPro" id="IPR002204">
    <property type="entry name" value="3-OH-isobutyrate_DH-rel_CS"/>
</dbReference>
<dbReference type="InterPro" id="IPR036291">
    <property type="entry name" value="NAD(P)-bd_dom_sf"/>
</dbReference>
<feature type="domain" description="6-phosphogluconate dehydrogenase NADP-binding" evidence="1">
    <location>
        <begin position="80"/>
        <end position="144"/>
    </location>
</feature>
<proteinExistence type="predicted"/>
<gene>
    <name evidence="2" type="ORF">L195_g000848</name>
</gene>
<evidence type="ECO:0000259" key="1">
    <source>
        <dbReference type="Pfam" id="PF03446"/>
    </source>
</evidence>
<feature type="non-terminal residue" evidence="2">
    <location>
        <position position="1"/>
    </location>
</feature>
<organism evidence="2 3">
    <name type="scientific">Trifolium pratense</name>
    <name type="common">Red clover</name>
    <dbReference type="NCBI Taxonomy" id="57577"/>
    <lineage>
        <taxon>Eukaryota</taxon>
        <taxon>Viridiplantae</taxon>
        <taxon>Streptophyta</taxon>
        <taxon>Embryophyta</taxon>
        <taxon>Tracheophyta</taxon>
        <taxon>Spermatophyta</taxon>
        <taxon>Magnoliopsida</taxon>
        <taxon>eudicotyledons</taxon>
        <taxon>Gunneridae</taxon>
        <taxon>Pentapetalae</taxon>
        <taxon>rosids</taxon>
        <taxon>fabids</taxon>
        <taxon>Fabales</taxon>
        <taxon>Fabaceae</taxon>
        <taxon>Papilionoideae</taxon>
        <taxon>50 kb inversion clade</taxon>
        <taxon>NPAAA clade</taxon>
        <taxon>Hologalegina</taxon>
        <taxon>IRL clade</taxon>
        <taxon>Trifolieae</taxon>
        <taxon>Trifolium</taxon>
    </lineage>
</organism>
<reference evidence="2 3" key="1">
    <citation type="journal article" date="2014" name="Am. J. Bot.">
        <title>Genome assembly and annotation for red clover (Trifolium pratense; Fabaceae).</title>
        <authorList>
            <person name="Istvanek J."/>
            <person name="Jaros M."/>
            <person name="Krenek A."/>
            <person name="Repkova J."/>
        </authorList>
    </citation>
    <scope>NUCLEOTIDE SEQUENCE [LARGE SCALE GENOMIC DNA]</scope>
    <source>
        <strain evidence="3">cv. Tatra</strain>
        <tissue evidence="2">Young leaves</tissue>
    </source>
</reference>
<dbReference type="GO" id="GO:0050661">
    <property type="term" value="F:NADP binding"/>
    <property type="evidence" value="ECO:0007669"/>
    <property type="project" value="InterPro"/>
</dbReference>
<dbReference type="SUPFAM" id="SSF51735">
    <property type="entry name" value="NAD(P)-binding Rossmann-fold domains"/>
    <property type="match status" value="1"/>
</dbReference>
<dbReference type="STRING" id="57577.A0A2K3NN13"/>
<dbReference type="PROSITE" id="PS00895">
    <property type="entry name" value="3_HYDROXYISOBUT_DH"/>
    <property type="match status" value="1"/>
</dbReference>
<dbReference type="InterPro" id="IPR006115">
    <property type="entry name" value="6PGDH_NADP-bd"/>
</dbReference>
<dbReference type="PANTHER" id="PTHR43060:SF17">
    <property type="entry name" value="L-THREONATE DEHYDROGENASE"/>
    <property type="match status" value="1"/>
</dbReference>
<name>A0A2K3NN13_TRIPR</name>
<evidence type="ECO:0000313" key="3">
    <source>
        <dbReference type="Proteomes" id="UP000236291"/>
    </source>
</evidence>
<sequence length="160" mass="17366">ETILDTAKSLTFPLPLLATTHQQLIHGVSQVCYEDDDDTTLIKIWEKVYGVKVSDAANADVYNPEQLASEVTTASKSGKRVGFIGLGAMGFGMATHLLRSNFSVFGYDVYEPTRVRFSDAGGFVGNSPAEVSKGKLILTILCTPNKLVLTYRPTNAPVQH</sequence>
<evidence type="ECO:0000313" key="2">
    <source>
        <dbReference type="EMBL" id="PNY04425.1"/>
    </source>
</evidence>
<comment type="caution">
    <text evidence="2">The sequence shown here is derived from an EMBL/GenBank/DDBJ whole genome shotgun (WGS) entry which is preliminary data.</text>
</comment>
<dbReference type="PANTHER" id="PTHR43060">
    <property type="entry name" value="3-HYDROXYISOBUTYRATE DEHYDROGENASE-LIKE 1, MITOCHONDRIAL-RELATED"/>
    <property type="match status" value="1"/>
</dbReference>
<dbReference type="Pfam" id="PF03446">
    <property type="entry name" value="NAD_binding_2"/>
    <property type="match status" value="1"/>
</dbReference>